<comment type="caution">
    <text evidence="1">The sequence shown here is derived from an EMBL/GenBank/DDBJ whole genome shotgun (WGS) entry which is preliminary data.</text>
</comment>
<evidence type="ECO:0000313" key="1">
    <source>
        <dbReference type="EMBL" id="KAG2807352.1"/>
    </source>
</evidence>
<gene>
    <name evidence="1" type="ORF">PC113_g24058</name>
    <name evidence="2" type="ORF">PC129_g24051</name>
</gene>
<organism evidence="1 3">
    <name type="scientific">Phytophthora cactorum</name>
    <dbReference type="NCBI Taxonomy" id="29920"/>
    <lineage>
        <taxon>Eukaryota</taxon>
        <taxon>Sar</taxon>
        <taxon>Stramenopiles</taxon>
        <taxon>Oomycota</taxon>
        <taxon>Peronosporomycetes</taxon>
        <taxon>Peronosporales</taxon>
        <taxon>Peronosporaceae</taxon>
        <taxon>Phytophthora</taxon>
    </lineage>
</organism>
<evidence type="ECO:0008006" key="4">
    <source>
        <dbReference type="Google" id="ProtNLM"/>
    </source>
</evidence>
<dbReference type="VEuPathDB" id="FungiDB:PC110_g23080"/>
<accession>A0A8T0XXP3</accession>
<proteinExistence type="predicted"/>
<dbReference type="EMBL" id="RCMG01002696">
    <property type="protein sequence ID" value="KAG2807352.1"/>
    <property type="molecule type" value="Genomic_DNA"/>
</dbReference>
<evidence type="ECO:0000313" key="3">
    <source>
        <dbReference type="Proteomes" id="UP000735874"/>
    </source>
</evidence>
<evidence type="ECO:0000313" key="2">
    <source>
        <dbReference type="EMBL" id="KAG3199581.1"/>
    </source>
</evidence>
<dbReference type="EMBL" id="RCMV01003200">
    <property type="protein sequence ID" value="KAG3199581.1"/>
    <property type="molecule type" value="Genomic_DNA"/>
</dbReference>
<protein>
    <recommendedName>
        <fullName evidence="4">RxLR effector protein</fullName>
    </recommendedName>
</protein>
<dbReference type="AlphaFoldDB" id="A0A8T0XXP3"/>
<reference evidence="1" key="1">
    <citation type="submission" date="2018-10" db="EMBL/GenBank/DDBJ databases">
        <title>Effector identification in a new, highly contiguous assembly of the strawberry crown rot pathogen Phytophthora cactorum.</title>
        <authorList>
            <person name="Armitage A.D."/>
            <person name="Nellist C.F."/>
            <person name="Bates H."/>
            <person name="Vickerstaff R.J."/>
            <person name="Harrison R.J."/>
        </authorList>
    </citation>
    <scope>NUCLEOTIDE SEQUENCE</scope>
    <source>
        <strain evidence="1">15-7</strain>
        <strain evidence="2">P421</strain>
    </source>
</reference>
<name>A0A8T0XXP3_9STRA</name>
<dbReference type="Proteomes" id="UP000735874">
    <property type="component" value="Unassembled WGS sequence"/>
</dbReference>
<sequence length="199" mass="23479">MLLTWRAYVANLDPKKTDELIFSVMKKYYDGDILEKMFAEAKKSATTRSMASNLEEEMWRSQGKMADNLFKFLKLDEKGDDLFESPVLGTWVSYINRLNTYEKRPDEFVVINELEKRFDYVDPARMLGNTEHQAGMRGDNVEIVASLRKLQFKQWMTEKRLDPKRVGKLVIQSPDDPRNNRVILDFYDFYKANGRSLFY</sequence>
<dbReference type="Proteomes" id="UP000760860">
    <property type="component" value="Unassembled WGS sequence"/>
</dbReference>